<keyword evidence="5" id="KW-0472">Membrane</keyword>
<dbReference type="CDD" id="cd11386">
    <property type="entry name" value="MCP_signal"/>
    <property type="match status" value="1"/>
</dbReference>
<organism evidence="8 9">
    <name type="scientific">Marinospirillum alkalitolerans</name>
    <dbReference type="NCBI Taxonomy" id="3123374"/>
    <lineage>
        <taxon>Bacteria</taxon>
        <taxon>Pseudomonadati</taxon>
        <taxon>Pseudomonadota</taxon>
        <taxon>Gammaproteobacteria</taxon>
        <taxon>Oceanospirillales</taxon>
        <taxon>Oceanospirillaceae</taxon>
        <taxon>Marinospirillum</taxon>
    </lineage>
</organism>
<sequence>MKISTQLLTAVILLILLMSALAAGVSIHRQQQDIQQYLRSETQRIHAGQLRTLTITHELLSAQVRASLRLLQLEAQRLGPAEIDGEAFLQQQRVPHLYFGAQSLIDQHQLVDQVTQIQEGTATIFVRRGEDFIRVATNVMRDGERAIGTHLNRDSAAYRALAAGEDFFGQVDILGQPYITGYSPLRNDLGEVIGALYVGYAAELAPLREAIERLRVLDGGFVALLDDQRRVQMHSAHLSREQVERALSGRDPAWQLARQTFAPWGYQVIIAYSDDEVAARLWHSSVQLLLSILLASVLLCGVIYLLVRYLVARPLQRVLGSMRDIAQGEGDLTVRLASHGKDEVAELTGYFNQFVAKIESLLIGVRASAQQIQTATQEIATGNTDLSQRTEEQASSLEETASSLEELTSTVKDNSDNARQARQLTQEAAQQAQASRQDAEQVIQSMQAIHQSAEKMADIIGLIDSIAFQTNILALNAAVEAARAGEQGRGFAVVAAEVRQLAQRSAQAAKEISQLISAAVQQANTSQEQVQATGQGIRQLADAMQQVAALISQVAVASGEQSEGIEQINQAVVQMDSVTQQNAALVEEAAAAAESLQEQAQQLSAAVGAFQLSEQEEPQAAPRVQPRLKAMPRLPRPS</sequence>
<keyword evidence="3" id="KW-0807">Transducer</keyword>
<accession>A0ABW8PZT2</accession>
<evidence type="ECO:0000313" key="8">
    <source>
        <dbReference type="EMBL" id="MFK7161805.1"/>
    </source>
</evidence>
<keyword evidence="1" id="KW-0488">Methylation</keyword>
<dbReference type="PANTHER" id="PTHR43531:SF14">
    <property type="entry name" value="METHYL-ACCEPTING CHEMOTAXIS PROTEIN I-RELATED"/>
    <property type="match status" value="1"/>
</dbReference>
<dbReference type="PROSITE" id="PS50111">
    <property type="entry name" value="CHEMOTAXIS_TRANSDUC_2"/>
    <property type="match status" value="1"/>
</dbReference>
<dbReference type="RefSeq" id="WP_405341347.1">
    <property type="nucleotide sequence ID" value="NZ_JBANFI010000010.1"/>
</dbReference>
<evidence type="ECO:0000313" key="9">
    <source>
        <dbReference type="Proteomes" id="UP001621714"/>
    </source>
</evidence>
<keyword evidence="9" id="KW-1185">Reference proteome</keyword>
<dbReference type="Pfam" id="PF00672">
    <property type="entry name" value="HAMP"/>
    <property type="match status" value="1"/>
</dbReference>
<feature type="domain" description="HAMP" evidence="7">
    <location>
        <begin position="309"/>
        <end position="363"/>
    </location>
</feature>
<dbReference type="PROSITE" id="PS50885">
    <property type="entry name" value="HAMP"/>
    <property type="match status" value="1"/>
</dbReference>
<feature type="region of interest" description="Disordered" evidence="4">
    <location>
        <begin position="614"/>
        <end position="638"/>
    </location>
</feature>
<dbReference type="SMART" id="SM00283">
    <property type="entry name" value="MA"/>
    <property type="match status" value="1"/>
</dbReference>
<dbReference type="InterPro" id="IPR033462">
    <property type="entry name" value="Cache_3-Cache_2"/>
</dbReference>
<dbReference type="InterPro" id="IPR003660">
    <property type="entry name" value="HAMP_dom"/>
</dbReference>
<dbReference type="Pfam" id="PF17201">
    <property type="entry name" value="Cache_3-Cache_2"/>
    <property type="match status" value="1"/>
</dbReference>
<dbReference type="SUPFAM" id="SSF103190">
    <property type="entry name" value="Sensory domain-like"/>
    <property type="match status" value="1"/>
</dbReference>
<evidence type="ECO:0000259" key="7">
    <source>
        <dbReference type="PROSITE" id="PS50885"/>
    </source>
</evidence>
<dbReference type="PANTHER" id="PTHR43531">
    <property type="entry name" value="PROTEIN ICFG"/>
    <property type="match status" value="1"/>
</dbReference>
<feature type="transmembrane region" description="Helical" evidence="5">
    <location>
        <begin position="288"/>
        <end position="307"/>
    </location>
</feature>
<keyword evidence="5" id="KW-1133">Transmembrane helix</keyword>
<comment type="similarity">
    <text evidence="2">Belongs to the methyl-accepting chemotaxis (MCP) protein family.</text>
</comment>
<dbReference type="InterPro" id="IPR004089">
    <property type="entry name" value="MCPsignal_dom"/>
</dbReference>
<proteinExistence type="inferred from homology"/>
<evidence type="ECO:0000259" key="6">
    <source>
        <dbReference type="PROSITE" id="PS50111"/>
    </source>
</evidence>
<feature type="region of interest" description="Disordered" evidence="4">
    <location>
        <begin position="382"/>
        <end position="415"/>
    </location>
</feature>
<dbReference type="Proteomes" id="UP001621714">
    <property type="component" value="Unassembled WGS sequence"/>
</dbReference>
<name>A0ABW8PZT2_9GAMM</name>
<feature type="compositionally biased region" description="Low complexity" evidence="4">
    <location>
        <begin position="393"/>
        <end position="410"/>
    </location>
</feature>
<evidence type="ECO:0000256" key="1">
    <source>
        <dbReference type="ARBA" id="ARBA00022481"/>
    </source>
</evidence>
<dbReference type="SMART" id="SM00304">
    <property type="entry name" value="HAMP"/>
    <property type="match status" value="1"/>
</dbReference>
<evidence type="ECO:0000256" key="5">
    <source>
        <dbReference type="SAM" id="Phobius"/>
    </source>
</evidence>
<dbReference type="Gene3D" id="1.10.287.950">
    <property type="entry name" value="Methyl-accepting chemotaxis protein"/>
    <property type="match status" value="1"/>
</dbReference>
<keyword evidence="5" id="KW-0812">Transmembrane</keyword>
<dbReference type="InterPro" id="IPR051310">
    <property type="entry name" value="MCP_chemotaxis"/>
</dbReference>
<feature type="domain" description="Methyl-accepting transducer" evidence="6">
    <location>
        <begin position="368"/>
        <end position="597"/>
    </location>
</feature>
<dbReference type="Pfam" id="PF00015">
    <property type="entry name" value="MCPsignal"/>
    <property type="match status" value="1"/>
</dbReference>
<dbReference type="InterPro" id="IPR029151">
    <property type="entry name" value="Sensor-like_sf"/>
</dbReference>
<gene>
    <name evidence="8" type="ORF">V6U78_12245</name>
</gene>
<protein>
    <submittedName>
        <fullName evidence="8">Methyl-accepting chemotaxis protein</fullName>
    </submittedName>
</protein>
<reference evidence="8 9" key="1">
    <citation type="submission" date="2024-02" db="EMBL/GenBank/DDBJ databases">
        <title>Marinospirillum sp. MEB 164 isolated from Lonar lake sediment.</title>
        <authorList>
            <person name="Joshi A."/>
            <person name="Thite S."/>
        </authorList>
    </citation>
    <scope>NUCLEOTIDE SEQUENCE [LARGE SCALE GENOMIC DNA]</scope>
    <source>
        <strain evidence="8 9">MEB164</strain>
    </source>
</reference>
<dbReference type="CDD" id="cd06225">
    <property type="entry name" value="HAMP"/>
    <property type="match status" value="1"/>
</dbReference>
<comment type="caution">
    <text evidence="8">The sequence shown here is derived from an EMBL/GenBank/DDBJ whole genome shotgun (WGS) entry which is preliminary data.</text>
</comment>
<dbReference type="SUPFAM" id="SSF58104">
    <property type="entry name" value="Methyl-accepting chemotaxis protein (MCP) signaling domain"/>
    <property type="match status" value="1"/>
</dbReference>
<evidence type="ECO:0000256" key="3">
    <source>
        <dbReference type="PROSITE-ProRule" id="PRU00284"/>
    </source>
</evidence>
<dbReference type="EMBL" id="JBANFI010000010">
    <property type="protein sequence ID" value="MFK7161805.1"/>
    <property type="molecule type" value="Genomic_DNA"/>
</dbReference>
<evidence type="ECO:0000256" key="4">
    <source>
        <dbReference type="SAM" id="MobiDB-lite"/>
    </source>
</evidence>
<evidence type="ECO:0000256" key="2">
    <source>
        <dbReference type="ARBA" id="ARBA00029447"/>
    </source>
</evidence>